<keyword evidence="3" id="KW-1185">Reference proteome</keyword>
<organism evidence="2 3">
    <name type="scientific">Dokdonella koreensis DS-123</name>
    <dbReference type="NCBI Taxonomy" id="1300342"/>
    <lineage>
        <taxon>Bacteria</taxon>
        <taxon>Pseudomonadati</taxon>
        <taxon>Pseudomonadota</taxon>
        <taxon>Gammaproteobacteria</taxon>
        <taxon>Lysobacterales</taxon>
        <taxon>Rhodanobacteraceae</taxon>
        <taxon>Dokdonella</taxon>
    </lineage>
</organism>
<evidence type="ECO:0000256" key="1">
    <source>
        <dbReference type="SAM" id="SignalP"/>
    </source>
</evidence>
<dbReference type="EMBL" id="CP015249">
    <property type="protein sequence ID" value="ANB17926.1"/>
    <property type="molecule type" value="Genomic_DNA"/>
</dbReference>
<keyword evidence="1" id="KW-0732">Signal</keyword>
<protein>
    <submittedName>
        <fullName evidence="2">Uncharacterized protein</fullName>
    </submittedName>
</protein>
<proteinExistence type="predicted"/>
<evidence type="ECO:0000313" key="3">
    <source>
        <dbReference type="Proteomes" id="UP000076830"/>
    </source>
</evidence>
<reference evidence="2 3" key="1">
    <citation type="submission" date="2016-04" db="EMBL/GenBank/DDBJ databases">
        <title>Complete genome sequence of Dokdonella koreensis DS-123T.</title>
        <authorList>
            <person name="Kim J.F."/>
            <person name="Lee H."/>
            <person name="Kwak M.-J."/>
        </authorList>
    </citation>
    <scope>NUCLEOTIDE SEQUENCE [LARGE SCALE GENOMIC DNA]</scope>
    <source>
        <strain evidence="2 3">DS-123</strain>
    </source>
</reference>
<sequence>MNRAASFIARRAGLVLAGLLAAAGVQAAARTDICYSAQTPPGAAPPTNATVFACPQAGNRTVPELAAAGWRVVRMAPVVADGGAAVRQQLLVRDDTLFVSGFEPT</sequence>
<feature type="chain" id="PRO_5007887200" evidence="1">
    <location>
        <begin position="28"/>
        <end position="105"/>
    </location>
</feature>
<dbReference type="STRING" id="1300342.I596_1904"/>
<dbReference type="RefSeq" id="WP_067646600.1">
    <property type="nucleotide sequence ID" value="NZ_CP015249.1"/>
</dbReference>
<accession>A0A167GWI0</accession>
<gene>
    <name evidence="2" type="ORF">I596_1904</name>
</gene>
<name>A0A167GWI0_9GAMM</name>
<dbReference type="Proteomes" id="UP000076830">
    <property type="component" value="Chromosome"/>
</dbReference>
<dbReference type="AlphaFoldDB" id="A0A167GWI0"/>
<feature type="signal peptide" evidence="1">
    <location>
        <begin position="1"/>
        <end position="27"/>
    </location>
</feature>
<dbReference type="KEGG" id="dko:I596_1904"/>
<evidence type="ECO:0000313" key="2">
    <source>
        <dbReference type="EMBL" id="ANB17926.1"/>
    </source>
</evidence>